<evidence type="ECO:0000256" key="1">
    <source>
        <dbReference type="ARBA" id="ARBA00007665"/>
    </source>
</evidence>
<feature type="domain" description="Impact N-terminal" evidence="3">
    <location>
        <begin position="22"/>
        <end position="129"/>
    </location>
</feature>
<organism evidence="5 6">
    <name type="scientific">Amycolatopsis thermalba</name>
    <dbReference type="NCBI Taxonomy" id="944492"/>
    <lineage>
        <taxon>Bacteria</taxon>
        <taxon>Bacillati</taxon>
        <taxon>Actinomycetota</taxon>
        <taxon>Actinomycetes</taxon>
        <taxon>Pseudonocardiales</taxon>
        <taxon>Pseudonocardiaceae</taxon>
        <taxon>Amycolatopsis</taxon>
    </lineage>
</organism>
<sequence>MKSAKSAVRVIARDGEHEVEIRRSRFRCTVARVGDAEAAAAVIARVRKAGPGANHHCTALRTGDPETGEMTVRSNDDGEPAGTAGVPMLEVLARRNLTDVVAVVSRWFGGTKLGAGGLVRAYSGALAETLDAVGTLRRVRHRELLLAVPHDLAGRLEHDLRTSPYRLLGADYGADVTLTVAVTEAGRDAFSAWLAERSGGAVEALDAGTRDLYLP</sequence>
<reference evidence="5" key="1">
    <citation type="submission" date="2022-01" db="EMBL/GenBank/DDBJ databases">
        <title>PSI-footprinting approach for the identification of protein synthesis inhibitor producers.</title>
        <authorList>
            <person name="Handel F."/>
            <person name="Kulik A."/>
            <person name="Wex K.W."/>
            <person name="Berscheid A."/>
            <person name="Saur J.S."/>
            <person name="Winkler A."/>
            <person name="Wibberg D."/>
            <person name="Kalinowski J."/>
            <person name="Broetz-Oesterhelt H."/>
            <person name="Mast Y."/>
        </authorList>
    </citation>
    <scope>NUCLEOTIDE SEQUENCE</scope>
    <source>
        <strain evidence="5">KNN 49.3e</strain>
    </source>
</reference>
<dbReference type="SUPFAM" id="SSF54980">
    <property type="entry name" value="EF-G C-terminal domain-like"/>
    <property type="match status" value="1"/>
</dbReference>
<dbReference type="InterPro" id="IPR020568">
    <property type="entry name" value="Ribosomal_Su5_D2-typ_SF"/>
</dbReference>
<dbReference type="SUPFAM" id="SSF54211">
    <property type="entry name" value="Ribosomal protein S5 domain 2-like"/>
    <property type="match status" value="1"/>
</dbReference>
<dbReference type="PANTHER" id="PTHR16301">
    <property type="entry name" value="IMPACT-RELATED"/>
    <property type="match status" value="1"/>
</dbReference>
<name>A0ABY4P6P8_9PSEU</name>
<gene>
    <name evidence="5" type="ORF">L1857_21625</name>
</gene>
<comment type="similarity">
    <text evidence="1">Belongs to the IMPACT family.</text>
</comment>
<dbReference type="InterPro" id="IPR001498">
    <property type="entry name" value="Impact_N"/>
</dbReference>
<dbReference type="InterPro" id="IPR020569">
    <property type="entry name" value="UPF0029_Impact_CS"/>
</dbReference>
<dbReference type="EMBL" id="CP091196">
    <property type="protein sequence ID" value="UQS27944.1"/>
    <property type="molecule type" value="Genomic_DNA"/>
</dbReference>
<dbReference type="InterPro" id="IPR035647">
    <property type="entry name" value="EFG_III/V"/>
</dbReference>
<accession>A0ABY4P6P8</accession>
<feature type="region of interest" description="Disordered" evidence="2">
    <location>
        <begin position="53"/>
        <end position="81"/>
    </location>
</feature>
<keyword evidence="6" id="KW-1185">Reference proteome</keyword>
<dbReference type="Pfam" id="PF09186">
    <property type="entry name" value="DUF1949"/>
    <property type="match status" value="1"/>
</dbReference>
<dbReference type="PANTHER" id="PTHR16301:SF20">
    <property type="entry name" value="IMPACT FAMILY MEMBER YIGZ"/>
    <property type="match status" value="1"/>
</dbReference>
<dbReference type="RefSeq" id="WP_116109714.1">
    <property type="nucleotide sequence ID" value="NZ_CP091196.1"/>
</dbReference>
<evidence type="ECO:0000313" key="5">
    <source>
        <dbReference type="EMBL" id="UQS27944.1"/>
    </source>
</evidence>
<dbReference type="Proteomes" id="UP000830158">
    <property type="component" value="Chromosome"/>
</dbReference>
<feature type="domain" description="UPF0029" evidence="4">
    <location>
        <begin position="146"/>
        <end position="200"/>
    </location>
</feature>
<evidence type="ECO:0000259" key="3">
    <source>
        <dbReference type="Pfam" id="PF01205"/>
    </source>
</evidence>
<evidence type="ECO:0000313" key="6">
    <source>
        <dbReference type="Proteomes" id="UP000830158"/>
    </source>
</evidence>
<dbReference type="Pfam" id="PF01205">
    <property type="entry name" value="Impact_N"/>
    <property type="match status" value="1"/>
</dbReference>
<evidence type="ECO:0000259" key="4">
    <source>
        <dbReference type="Pfam" id="PF09186"/>
    </source>
</evidence>
<dbReference type="Gene3D" id="3.30.230.30">
    <property type="entry name" value="Impact, N-terminal domain"/>
    <property type="match status" value="1"/>
</dbReference>
<dbReference type="Gene3D" id="3.30.70.240">
    <property type="match status" value="1"/>
</dbReference>
<evidence type="ECO:0000256" key="2">
    <source>
        <dbReference type="SAM" id="MobiDB-lite"/>
    </source>
</evidence>
<dbReference type="PROSITE" id="PS00910">
    <property type="entry name" value="UPF0029"/>
    <property type="match status" value="1"/>
</dbReference>
<protein>
    <submittedName>
        <fullName evidence="5">IMPACT family protein</fullName>
    </submittedName>
</protein>
<dbReference type="InterPro" id="IPR036956">
    <property type="entry name" value="Impact_N_sf"/>
</dbReference>
<proteinExistence type="inferred from homology"/>
<dbReference type="InterPro" id="IPR023582">
    <property type="entry name" value="Impact"/>
</dbReference>
<dbReference type="InterPro" id="IPR015269">
    <property type="entry name" value="UPF0029_Impact_C"/>
</dbReference>